<dbReference type="RefSeq" id="WP_132324047.1">
    <property type="nucleotide sequence ID" value="NZ_FWZT01000025.1"/>
</dbReference>
<dbReference type="EC" id="2.5.1.9" evidence="4 9"/>
<feature type="repeat" description="Lumazine-binding" evidence="10">
    <location>
        <begin position="98"/>
        <end position="198"/>
    </location>
</feature>
<dbReference type="Pfam" id="PF00677">
    <property type="entry name" value="Lum_binding"/>
    <property type="match status" value="2"/>
</dbReference>
<protein>
    <recommendedName>
        <fullName evidence="5 9">Riboflavin synthase</fullName>
        <ecNumber evidence="4 9">2.5.1.9</ecNumber>
    </recommendedName>
</protein>
<dbReference type="PANTHER" id="PTHR21098:SF0">
    <property type="entry name" value="RIBOFLAVIN SYNTHASE"/>
    <property type="match status" value="1"/>
</dbReference>
<comment type="function">
    <text evidence="2">Catalyzes the dismutation of two molecules of 6,7-dimethyl-8-ribityllumazine, resulting in the formation of riboflavin and 5-amino-6-(D-ribitylamino)uracil.</text>
</comment>
<evidence type="ECO:0000256" key="10">
    <source>
        <dbReference type="PROSITE-ProRule" id="PRU00524"/>
    </source>
</evidence>
<organism evidence="12 13">
    <name type="scientific">Pseudobacteriovorax antillogorgiicola</name>
    <dbReference type="NCBI Taxonomy" id="1513793"/>
    <lineage>
        <taxon>Bacteria</taxon>
        <taxon>Pseudomonadati</taxon>
        <taxon>Bdellovibrionota</taxon>
        <taxon>Oligoflexia</taxon>
        <taxon>Oligoflexales</taxon>
        <taxon>Pseudobacteriovoracaceae</taxon>
        <taxon>Pseudobacteriovorax</taxon>
    </lineage>
</organism>
<dbReference type="AlphaFoldDB" id="A0A1Y6CQM6"/>
<evidence type="ECO:0000256" key="6">
    <source>
        <dbReference type="ARBA" id="ARBA00022619"/>
    </source>
</evidence>
<sequence>MFTGLVETTGRIKSIHDHEGISRFVVEGLNPKQFDAKFGDSIAVNGCCLTVTEIFDDGYSFDVSRETLSVTNLGALAPRKRVNLERAMQIGDRLGGHLVSGHVDGKATIESIDKQSDGWEVVISLNHSLSRYVIPKGSICLDGVSLTVNELKDESAHSLIHLMLIPATIEETTFAELPVGWQLNVEVDMISKFMERLSKFQPN</sequence>
<keyword evidence="7" id="KW-0808">Transferase</keyword>
<evidence type="ECO:0000256" key="3">
    <source>
        <dbReference type="ARBA" id="ARBA00004887"/>
    </source>
</evidence>
<proteinExistence type="predicted"/>
<evidence type="ECO:0000259" key="11">
    <source>
        <dbReference type="PROSITE" id="PS51177"/>
    </source>
</evidence>
<evidence type="ECO:0000256" key="5">
    <source>
        <dbReference type="ARBA" id="ARBA00013950"/>
    </source>
</evidence>
<accession>A0A1Y6CQM6</accession>
<dbReference type="SUPFAM" id="SSF63380">
    <property type="entry name" value="Riboflavin synthase domain-like"/>
    <property type="match status" value="2"/>
</dbReference>
<dbReference type="GO" id="GO:0004746">
    <property type="term" value="F:riboflavin synthase activity"/>
    <property type="evidence" value="ECO:0007669"/>
    <property type="project" value="UniProtKB-UniRule"/>
</dbReference>
<dbReference type="PROSITE" id="PS51177">
    <property type="entry name" value="LUMAZINE_BIND"/>
    <property type="match status" value="2"/>
</dbReference>
<evidence type="ECO:0000256" key="7">
    <source>
        <dbReference type="ARBA" id="ARBA00022679"/>
    </source>
</evidence>
<dbReference type="InterPro" id="IPR017938">
    <property type="entry name" value="Riboflavin_synthase-like_b-brl"/>
</dbReference>
<dbReference type="Proteomes" id="UP000192907">
    <property type="component" value="Unassembled WGS sequence"/>
</dbReference>
<evidence type="ECO:0000256" key="4">
    <source>
        <dbReference type="ARBA" id="ARBA00012827"/>
    </source>
</evidence>
<dbReference type="OrthoDB" id="5292483at2"/>
<dbReference type="FunFam" id="2.40.30.20:FF:000003">
    <property type="entry name" value="Riboflavin synthase, alpha subunit"/>
    <property type="match status" value="1"/>
</dbReference>
<evidence type="ECO:0000256" key="2">
    <source>
        <dbReference type="ARBA" id="ARBA00002803"/>
    </source>
</evidence>
<keyword evidence="13" id="KW-1185">Reference proteome</keyword>
<dbReference type="PIRSF" id="PIRSF000498">
    <property type="entry name" value="Riboflavin_syn_A"/>
    <property type="match status" value="1"/>
</dbReference>
<keyword evidence="8" id="KW-0677">Repeat</keyword>
<dbReference type="NCBIfam" id="NF009566">
    <property type="entry name" value="PRK13020.1"/>
    <property type="match status" value="1"/>
</dbReference>
<dbReference type="NCBIfam" id="NF006767">
    <property type="entry name" value="PRK09289.1"/>
    <property type="match status" value="1"/>
</dbReference>
<dbReference type="Gene3D" id="2.40.30.20">
    <property type="match status" value="2"/>
</dbReference>
<evidence type="ECO:0000313" key="12">
    <source>
        <dbReference type="EMBL" id="SMF69754.1"/>
    </source>
</evidence>
<dbReference type="EMBL" id="FWZT01000025">
    <property type="protein sequence ID" value="SMF69754.1"/>
    <property type="molecule type" value="Genomic_DNA"/>
</dbReference>
<dbReference type="InterPro" id="IPR023366">
    <property type="entry name" value="ATP_synth_asu-like_sf"/>
</dbReference>
<evidence type="ECO:0000256" key="9">
    <source>
        <dbReference type="NCBIfam" id="TIGR00187"/>
    </source>
</evidence>
<feature type="domain" description="Lumazine-binding" evidence="11">
    <location>
        <begin position="1"/>
        <end position="97"/>
    </location>
</feature>
<comment type="pathway">
    <text evidence="3">Cofactor biosynthesis; riboflavin biosynthesis; riboflavin from 2-hydroxy-3-oxobutyl phosphate and 5-amino-6-(D-ribitylamino)uracil: step 2/2.</text>
</comment>
<evidence type="ECO:0000256" key="8">
    <source>
        <dbReference type="ARBA" id="ARBA00022737"/>
    </source>
</evidence>
<keyword evidence="6" id="KW-0686">Riboflavin biosynthesis</keyword>
<name>A0A1Y6CQM6_9BACT</name>
<reference evidence="13" key="1">
    <citation type="submission" date="2017-04" db="EMBL/GenBank/DDBJ databases">
        <authorList>
            <person name="Varghese N."/>
            <person name="Submissions S."/>
        </authorList>
    </citation>
    <scope>NUCLEOTIDE SEQUENCE [LARGE SCALE GENOMIC DNA]</scope>
    <source>
        <strain evidence="13">RKEM611</strain>
    </source>
</reference>
<dbReference type="InterPro" id="IPR001783">
    <property type="entry name" value="Lumazine-bd"/>
</dbReference>
<feature type="domain" description="Lumazine-binding" evidence="11">
    <location>
        <begin position="98"/>
        <end position="198"/>
    </location>
</feature>
<dbReference type="PANTHER" id="PTHR21098">
    <property type="entry name" value="RIBOFLAVIN SYNTHASE ALPHA CHAIN"/>
    <property type="match status" value="1"/>
</dbReference>
<evidence type="ECO:0000313" key="13">
    <source>
        <dbReference type="Proteomes" id="UP000192907"/>
    </source>
</evidence>
<comment type="catalytic activity">
    <reaction evidence="1">
        <text>2 6,7-dimethyl-8-(1-D-ribityl)lumazine + H(+) = 5-amino-6-(D-ribitylamino)uracil + riboflavin</text>
        <dbReference type="Rhea" id="RHEA:20772"/>
        <dbReference type="ChEBI" id="CHEBI:15378"/>
        <dbReference type="ChEBI" id="CHEBI:15934"/>
        <dbReference type="ChEBI" id="CHEBI:57986"/>
        <dbReference type="ChEBI" id="CHEBI:58201"/>
        <dbReference type="EC" id="2.5.1.9"/>
    </reaction>
</comment>
<evidence type="ECO:0000256" key="1">
    <source>
        <dbReference type="ARBA" id="ARBA00000968"/>
    </source>
</evidence>
<dbReference type="STRING" id="1513793.SAMN06296036_12547"/>
<dbReference type="CDD" id="cd00402">
    <property type="entry name" value="Riboflavin_synthase_like"/>
    <property type="match status" value="1"/>
</dbReference>
<dbReference type="NCBIfam" id="TIGR00187">
    <property type="entry name" value="ribE"/>
    <property type="match status" value="1"/>
</dbReference>
<dbReference type="GO" id="GO:0009231">
    <property type="term" value="P:riboflavin biosynthetic process"/>
    <property type="evidence" value="ECO:0007669"/>
    <property type="project" value="UniProtKB-KW"/>
</dbReference>
<dbReference type="InterPro" id="IPR026017">
    <property type="entry name" value="Lumazine-bd_dom"/>
</dbReference>
<feature type="repeat" description="Lumazine-binding" evidence="10">
    <location>
        <begin position="1"/>
        <end position="97"/>
    </location>
</feature>
<gene>
    <name evidence="12" type="ORF">SAMN06296036_12547</name>
</gene>